<name>W2SRY5_NECAM</name>
<dbReference type="Proteomes" id="UP000053676">
    <property type="component" value="Unassembled WGS sequence"/>
</dbReference>
<accession>W2SRY5</accession>
<feature type="compositionally biased region" description="Basic and acidic residues" evidence="1">
    <location>
        <begin position="455"/>
        <end position="481"/>
    </location>
</feature>
<dbReference type="EMBL" id="KI664065">
    <property type="protein sequence ID" value="ETN72509.1"/>
    <property type="molecule type" value="Genomic_DNA"/>
</dbReference>
<feature type="compositionally biased region" description="Polar residues" evidence="1">
    <location>
        <begin position="148"/>
        <end position="158"/>
    </location>
</feature>
<dbReference type="KEGG" id="nai:NECAME_13842"/>
<dbReference type="OrthoDB" id="10544022at2759"/>
<feature type="compositionally biased region" description="Low complexity" evidence="1">
    <location>
        <begin position="360"/>
        <end position="375"/>
    </location>
</feature>
<feature type="region of interest" description="Disordered" evidence="1">
    <location>
        <begin position="427"/>
        <end position="481"/>
    </location>
</feature>
<evidence type="ECO:0000313" key="2">
    <source>
        <dbReference type="EMBL" id="ETN72509.1"/>
    </source>
</evidence>
<dbReference type="AlphaFoldDB" id="W2SRY5"/>
<feature type="region of interest" description="Disordered" evidence="1">
    <location>
        <begin position="137"/>
        <end position="183"/>
    </location>
</feature>
<feature type="compositionally biased region" description="Basic and acidic residues" evidence="1">
    <location>
        <begin position="163"/>
        <end position="183"/>
    </location>
</feature>
<organism evidence="2 3">
    <name type="scientific">Necator americanus</name>
    <name type="common">Human hookworm</name>
    <dbReference type="NCBI Taxonomy" id="51031"/>
    <lineage>
        <taxon>Eukaryota</taxon>
        <taxon>Metazoa</taxon>
        <taxon>Ecdysozoa</taxon>
        <taxon>Nematoda</taxon>
        <taxon>Chromadorea</taxon>
        <taxon>Rhabditida</taxon>
        <taxon>Rhabditina</taxon>
        <taxon>Rhabditomorpha</taxon>
        <taxon>Strongyloidea</taxon>
        <taxon>Ancylostomatidae</taxon>
        <taxon>Bunostominae</taxon>
        <taxon>Necator</taxon>
    </lineage>
</organism>
<keyword evidence="3" id="KW-1185">Reference proteome</keyword>
<feature type="non-terminal residue" evidence="2">
    <location>
        <position position="481"/>
    </location>
</feature>
<evidence type="ECO:0000256" key="1">
    <source>
        <dbReference type="SAM" id="MobiDB-lite"/>
    </source>
</evidence>
<proteinExistence type="predicted"/>
<evidence type="ECO:0000313" key="3">
    <source>
        <dbReference type="Proteomes" id="UP000053676"/>
    </source>
</evidence>
<feature type="non-terminal residue" evidence="2">
    <location>
        <position position="1"/>
    </location>
</feature>
<gene>
    <name evidence="2" type="ORF">NECAME_13842</name>
</gene>
<protein>
    <submittedName>
        <fullName evidence="2">Uncharacterized protein</fullName>
    </submittedName>
</protein>
<dbReference type="STRING" id="51031.W2SRY5"/>
<feature type="region of interest" description="Disordered" evidence="1">
    <location>
        <begin position="1"/>
        <end position="88"/>
    </location>
</feature>
<reference evidence="3" key="1">
    <citation type="journal article" date="2014" name="Nat. Genet.">
        <title>Genome of the human hookworm Necator americanus.</title>
        <authorList>
            <person name="Tang Y.T."/>
            <person name="Gao X."/>
            <person name="Rosa B.A."/>
            <person name="Abubucker S."/>
            <person name="Hallsworth-Pepin K."/>
            <person name="Martin J."/>
            <person name="Tyagi R."/>
            <person name="Heizer E."/>
            <person name="Zhang X."/>
            <person name="Bhonagiri-Palsikar V."/>
            <person name="Minx P."/>
            <person name="Warren W.C."/>
            <person name="Wang Q."/>
            <person name="Zhan B."/>
            <person name="Hotez P.J."/>
            <person name="Sternberg P.W."/>
            <person name="Dougall A."/>
            <person name="Gaze S.T."/>
            <person name="Mulvenna J."/>
            <person name="Sotillo J."/>
            <person name="Ranganathan S."/>
            <person name="Rabelo E.M."/>
            <person name="Wilson R.K."/>
            <person name="Felgner P.L."/>
            <person name="Bethony J."/>
            <person name="Hawdon J.M."/>
            <person name="Gasser R.B."/>
            <person name="Loukas A."/>
            <person name="Mitreva M."/>
        </authorList>
    </citation>
    <scope>NUCLEOTIDE SEQUENCE [LARGE SCALE GENOMIC DNA]</scope>
</reference>
<feature type="compositionally biased region" description="Basic and acidic residues" evidence="1">
    <location>
        <begin position="37"/>
        <end position="47"/>
    </location>
</feature>
<feature type="region of interest" description="Disordered" evidence="1">
    <location>
        <begin position="351"/>
        <end position="375"/>
    </location>
</feature>
<feature type="compositionally biased region" description="Acidic residues" evidence="1">
    <location>
        <begin position="48"/>
        <end position="65"/>
    </location>
</feature>
<feature type="compositionally biased region" description="Basic and acidic residues" evidence="1">
    <location>
        <begin position="79"/>
        <end position="88"/>
    </location>
</feature>
<sequence>KDWLKTQDPDQQGGSDASVTPTPSCVGSVPPRTPPPMDHEHETRSEEAASDESDEEEESEEESDTEIQSRHHRGPIIGEVRRDGDKIEVKATDLVARKLSYMQSAPASIHTSPSPEPRTPTSATRYYTAIAELKLQAPPEPKPYKRMSGSSLVTTQATIEPKATVEEPEKPKPKELKPAEESRLSYTNPLFRPSNAYSAWLTPFTTTGGKESWETAAAFIRRKNRDRRNRNRTIGAPEELLRDLDKATESVYDGEYLSCFCIQHSRCDPAGGAEKDANLSELPMSAGLHAPYTPTGVDSFYAHHAALPGSSVLNYVRPRYNDESYRRHDERPLSPNRPNNAALLREEFRSAYDPSQDYNRSGAPSYRPSSYYSSASDRPLTNFAVRKPEDSYKPDAYRGAESAYRRYDDNYGYKRIPYEFEKGATPASDTYAPSAASHVTDPNPIVMNRFRPTARRMEDRPSYIRTRSMDRKHPMGDEFDY</sequence>
<feature type="compositionally biased region" description="Polar residues" evidence="1">
    <location>
        <begin position="9"/>
        <end position="25"/>
    </location>
</feature>